<dbReference type="EMBL" id="QBKS01000001">
    <property type="protein sequence ID" value="PTX56151.1"/>
    <property type="molecule type" value="Genomic_DNA"/>
</dbReference>
<dbReference type="PANTHER" id="PTHR34978:SF3">
    <property type="entry name" value="SLR0241 PROTEIN"/>
    <property type="match status" value="1"/>
</dbReference>
<name>A0A2T6BJB0_9RHOB</name>
<evidence type="ECO:0000313" key="4">
    <source>
        <dbReference type="Proteomes" id="UP000243978"/>
    </source>
</evidence>
<keyword evidence="4" id="KW-1185">Reference proteome</keyword>
<feature type="domain" description="Peptidase M56" evidence="2">
    <location>
        <begin position="163"/>
        <end position="274"/>
    </location>
</feature>
<evidence type="ECO:0000313" key="3">
    <source>
        <dbReference type="EMBL" id="PTX56151.1"/>
    </source>
</evidence>
<sequence length="380" mass="42522">MIPGDAVLDAFINANILFAVAYGLWWLARGLLDGAGLRHAYATQLRLLNTVFVAIVLSPFLILGLTQLMAALAPGVSMNLSDRVVALYLNGGFEMRATEFERLISMRDTITGDILGARGPLAQGVIAAFLAGCALGLARLGYSMLCLRRIVATSYAWRRFGRLRIHLSDRVLVPFSTRGLWNYYVVIPSGMLANADELRVSLAHEFQHLRQGDIEWEILLEALKPAFFLNPAYHAWKRRVEDLRELACDSEVLGRGRIGPRAYCETLLSVCQQTLRRDRAFVIAVPKVTLVTADRSALRDGKMSFLEQRIVTLLDARHLRHPRLVFAAMILPLLAAILVTAMAIQRPGDWSQDRLMLSTVVNLERLDEINRLSTFGRIRN</sequence>
<dbReference type="InterPro" id="IPR008756">
    <property type="entry name" value="Peptidase_M56"/>
</dbReference>
<dbReference type="Pfam" id="PF05569">
    <property type="entry name" value="Peptidase_M56"/>
    <property type="match status" value="1"/>
</dbReference>
<dbReference type="OrthoDB" id="7743548at2"/>
<dbReference type="RefSeq" id="WP_107844373.1">
    <property type="nucleotide sequence ID" value="NZ_QBKS01000001.1"/>
</dbReference>
<proteinExistence type="predicted"/>
<keyword evidence="1" id="KW-0812">Transmembrane</keyword>
<accession>A0A2T6BJB0</accession>
<protein>
    <submittedName>
        <fullName evidence="3">BlaR1 peptidase M56</fullName>
    </submittedName>
</protein>
<dbReference type="Proteomes" id="UP000243978">
    <property type="component" value="Unassembled WGS sequence"/>
</dbReference>
<dbReference type="InterPro" id="IPR052173">
    <property type="entry name" value="Beta-lactam_resp_regulator"/>
</dbReference>
<feature type="transmembrane region" description="Helical" evidence="1">
    <location>
        <begin position="47"/>
        <end position="73"/>
    </location>
</feature>
<dbReference type="AlphaFoldDB" id="A0A2T6BJB0"/>
<keyword evidence="1" id="KW-0472">Membrane</keyword>
<feature type="transmembrane region" description="Helical" evidence="1">
    <location>
        <begin position="324"/>
        <end position="344"/>
    </location>
</feature>
<dbReference type="CDD" id="cd07341">
    <property type="entry name" value="M56_BlaR1_MecR1_like"/>
    <property type="match status" value="1"/>
</dbReference>
<gene>
    <name evidence="3" type="ORF">C8N43_0802</name>
</gene>
<evidence type="ECO:0000259" key="2">
    <source>
        <dbReference type="Pfam" id="PF05569"/>
    </source>
</evidence>
<keyword evidence="1" id="KW-1133">Transmembrane helix</keyword>
<comment type="caution">
    <text evidence="3">The sequence shown here is derived from an EMBL/GenBank/DDBJ whole genome shotgun (WGS) entry which is preliminary data.</text>
</comment>
<evidence type="ECO:0000256" key="1">
    <source>
        <dbReference type="SAM" id="Phobius"/>
    </source>
</evidence>
<feature type="transmembrane region" description="Helical" evidence="1">
    <location>
        <begin position="6"/>
        <end position="27"/>
    </location>
</feature>
<dbReference type="PANTHER" id="PTHR34978">
    <property type="entry name" value="POSSIBLE SENSOR-TRANSDUCER PROTEIN BLAR"/>
    <property type="match status" value="1"/>
</dbReference>
<feature type="transmembrane region" description="Helical" evidence="1">
    <location>
        <begin position="121"/>
        <end position="142"/>
    </location>
</feature>
<reference evidence="3 4" key="1">
    <citation type="submission" date="2018-04" db="EMBL/GenBank/DDBJ databases">
        <title>Genomic Encyclopedia of Archaeal and Bacterial Type Strains, Phase II (KMG-II): from individual species to whole genera.</title>
        <authorList>
            <person name="Goeker M."/>
        </authorList>
    </citation>
    <scope>NUCLEOTIDE SEQUENCE [LARGE SCALE GENOMIC DNA]</scope>
    <source>
        <strain evidence="3 4">DSM 100977</strain>
    </source>
</reference>
<organism evidence="3 4">
    <name type="scientific">Litoreibacter ponti</name>
    <dbReference type="NCBI Taxonomy" id="1510457"/>
    <lineage>
        <taxon>Bacteria</taxon>
        <taxon>Pseudomonadati</taxon>
        <taxon>Pseudomonadota</taxon>
        <taxon>Alphaproteobacteria</taxon>
        <taxon>Rhodobacterales</taxon>
        <taxon>Roseobacteraceae</taxon>
        <taxon>Litoreibacter</taxon>
    </lineage>
</organism>